<evidence type="ECO:0000256" key="1">
    <source>
        <dbReference type="SAM" id="MobiDB-lite"/>
    </source>
</evidence>
<sequence length="92" mass="10943">MTKAFIEIPLSAAFIFAFLNNVSGISKVVFTLLRFHKYGSLQVFFPYFFRFLYFFNSRFKQNADKRRRNNTDQKETENAEGRKELKLEVKAD</sequence>
<evidence type="ECO:0000256" key="2">
    <source>
        <dbReference type="SAM" id="Phobius"/>
    </source>
</evidence>
<evidence type="ECO:0000313" key="3">
    <source>
        <dbReference type="EMBL" id="RHX78231.1"/>
    </source>
</evidence>
<proteinExistence type="predicted"/>
<keyword evidence="2" id="KW-0812">Transmembrane</keyword>
<name>A0ABX9LZ56_9LEPT</name>
<dbReference type="EMBL" id="QHCR01000008">
    <property type="protein sequence ID" value="RHX78231.1"/>
    <property type="molecule type" value="Genomic_DNA"/>
</dbReference>
<dbReference type="Proteomes" id="UP000285569">
    <property type="component" value="Unassembled WGS sequence"/>
</dbReference>
<keyword evidence="2" id="KW-1133">Transmembrane helix</keyword>
<evidence type="ECO:0000313" key="4">
    <source>
        <dbReference type="Proteomes" id="UP000285569"/>
    </source>
</evidence>
<feature type="region of interest" description="Disordered" evidence="1">
    <location>
        <begin position="65"/>
        <end position="92"/>
    </location>
</feature>
<protein>
    <submittedName>
        <fullName evidence="3">Uncharacterized protein</fullName>
    </submittedName>
</protein>
<feature type="transmembrane region" description="Helical" evidence="2">
    <location>
        <begin position="40"/>
        <end position="59"/>
    </location>
</feature>
<reference evidence="4" key="1">
    <citation type="submission" date="2018-05" db="EMBL/GenBank/DDBJ databases">
        <title>Leptospira yasudae sp. nov. and Leptospira stimsonii sp. nov., two pathogenic species of the genus Leptospira isolated from environmental sources.</title>
        <authorList>
            <person name="Casanovas-Massana A."/>
            <person name="Hamond C."/>
            <person name="Santos L.A."/>
            <person name="Hacker K.P."/>
            <person name="Balassiano I."/>
            <person name="Medeiros M.A."/>
            <person name="Reis M.G."/>
            <person name="Ko A.I."/>
            <person name="Wunder E.A."/>
        </authorList>
    </citation>
    <scope>NUCLEOTIDE SEQUENCE [LARGE SCALE GENOMIC DNA]</scope>
    <source>
        <strain evidence="4">B21</strain>
    </source>
</reference>
<keyword evidence="2" id="KW-0472">Membrane</keyword>
<reference evidence="3 4" key="2">
    <citation type="journal article" date="2020" name="Int. J. Syst. Evol. Microbiol.">
        <title>Leptospira yasudae sp. nov. and Leptospira stimsonii sp. nov., two new species of the pathogenic group isolated from environmental sources.</title>
        <authorList>
            <person name="Casanovas-Massana A."/>
            <person name="Hamond C."/>
            <person name="Santos L.A."/>
            <person name="de Oliveira D."/>
            <person name="Hacker K.P."/>
            <person name="Balassiano I."/>
            <person name="Costa F."/>
            <person name="Medeiros M.A."/>
            <person name="Reis M.G."/>
            <person name="Ko A.I."/>
            <person name="Wunder E.A."/>
        </authorList>
    </citation>
    <scope>NUCLEOTIDE SEQUENCE [LARGE SCALE GENOMIC DNA]</scope>
    <source>
        <strain evidence="3 4">B21</strain>
    </source>
</reference>
<comment type="caution">
    <text evidence="3">The sequence shown here is derived from an EMBL/GenBank/DDBJ whole genome shotgun (WGS) entry which is preliminary data.</text>
</comment>
<keyword evidence="4" id="KW-1185">Reference proteome</keyword>
<organism evidence="3 4">
    <name type="scientific">Leptospira yasudae</name>
    <dbReference type="NCBI Taxonomy" id="2202201"/>
    <lineage>
        <taxon>Bacteria</taxon>
        <taxon>Pseudomonadati</taxon>
        <taxon>Spirochaetota</taxon>
        <taxon>Spirochaetia</taxon>
        <taxon>Leptospirales</taxon>
        <taxon>Leptospiraceae</taxon>
        <taxon>Leptospira</taxon>
    </lineage>
</organism>
<gene>
    <name evidence="3" type="ORF">DLM77_17500</name>
</gene>
<accession>A0ABX9LZ56</accession>